<dbReference type="Proteomes" id="UP000002852">
    <property type="component" value="Unassembled WGS sequence"/>
</dbReference>
<organism evidence="2 3">
    <name type="scientific">Xiphophorus maculatus</name>
    <name type="common">Southern platyfish</name>
    <name type="synonym">Platypoecilus maculatus</name>
    <dbReference type="NCBI Taxonomy" id="8083"/>
    <lineage>
        <taxon>Eukaryota</taxon>
        <taxon>Metazoa</taxon>
        <taxon>Chordata</taxon>
        <taxon>Craniata</taxon>
        <taxon>Vertebrata</taxon>
        <taxon>Euteleostomi</taxon>
        <taxon>Actinopterygii</taxon>
        <taxon>Neopterygii</taxon>
        <taxon>Teleostei</taxon>
        <taxon>Neoteleostei</taxon>
        <taxon>Acanthomorphata</taxon>
        <taxon>Ovalentaria</taxon>
        <taxon>Atherinomorphae</taxon>
        <taxon>Cyprinodontiformes</taxon>
        <taxon>Poeciliidae</taxon>
        <taxon>Poeciliinae</taxon>
        <taxon>Xiphophorus</taxon>
    </lineage>
</organism>
<reference evidence="2" key="3">
    <citation type="submission" date="2025-08" db="UniProtKB">
        <authorList>
            <consortium name="Ensembl"/>
        </authorList>
    </citation>
    <scope>IDENTIFICATION</scope>
    <source>
        <strain evidence="2">JP 163 A</strain>
    </source>
</reference>
<name>A0A3B5RCL8_XIPMA</name>
<evidence type="ECO:0000313" key="2">
    <source>
        <dbReference type="Ensembl" id="ENSXMAP00000041548.1"/>
    </source>
</evidence>
<keyword evidence="1" id="KW-0812">Transmembrane</keyword>
<evidence type="ECO:0008006" key="4">
    <source>
        <dbReference type="Google" id="ProtNLM"/>
    </source>
</evidence>
<dbReference type="PANTHER" id="PTHR45710:SF26">
    <property type="entry name" value="RH26557P"/>
    <property type="match status" value="1"/>
</dbReference>
<reference evidence="2" key="4">
    <citation type="submission" date="2025-09" db="UniProtKB">
        <authorList>
            <consortium name="Ensembl"/>
        </authorList>
    </citation>
    <scope>IDENTIFICATION</scope>
    <source>
        <strain evidence="2">JP 163 A</strain>
    </source>
</reference>
<reference evidence="3" key="2">
    <citation type="journal article" date="2013" name="Nat. Genet.">
        <title>The genome of the platyfish, Xiphophorus maculatus, provides insights into evolutionary adaptation and several complex traits.</title>
        <authorList>
            <person name="Schartl M."/>
            <person name="Walter R.B."/>
            <person name="Shen Y."/>
            <person name="Garcia T."/>
            <person name="Catchen J."/>
            <person name="Amores A."/>
            <person name="Braasch I."/>
            <person name="Chalopin D."/>
            <person name="Volff J.N."/>
            <person name="Lesch K.P."/>
            <person name="Bisazza A."/>
            <person name="Minx P."/>
            <person name="Hillier L."/>
            <person name="Wilson R.K."/>
            <person name="Fuerstenberg S."/>
            <person name="Boore J."/>
            <person name="Searle S."/>
            <person name="Postlethwait J.H."/>
            <person name="Warren W.C."/>
        </authorList>
    </citation>
    <scope>NUCLEOTIDE SEQUENCE [LARGE SCALE GENOMIC DNA]</scope>
    <source>
        <strain evidence="3">JP 163 A</strain>
    </source>
</reference>
<dbReference type="InParanoid" id="A0A3B5RCL8"/>
<keyword evidence="3" id="KW-1185">Reference proteome</keyword>
<evidence type="ECO:0000313" key="3">
    <source>
        <dbReference type="Proteomes" id="UP000002852"/>
    </source>
</evidence>
<keyword evidence="1" id="KW-1133">Transmembrane helix</keyword>
<accession>A0A3B5RCL8</accession>
<dbReference type="PANTHER" id="PTHR45710">
    <property type="entry name" value="C-TYPE LECTIN DOMAIN-CONTAINING PROTEIN 180"/>
    <property type="match status" value="1"/>
</dbReference>
<dbReference type="InterPro" id="IPR016186">
    <property type="entry name" value="C-type_lectin-like/link_sf"/>
</dbReference>
<dbReference type="SUPFAM" id="SSF56436">
    <property type="entry name" value="C-type lectin-like"/>
    <property type="match status" value="1"/>
</dbReference>
<protein>
    <recommendedName>
        <fullName evidence="4">C-type lectin domain-containing protein</fullName>
    </recommendedName>
</protein>
<dbReference type="InterPro" id="IPR050828">
    <property type="entry name" value="C-type_lectin/matrix_domain"/>
</dbReference>
<proteinExistence type="predicted"/>
<keyword evidence="1" id="KW-0472">Membrane</keyword>
<feature type="transmembrane region" description="Helical" evidence="1">
    <location>
        <begin position="32"/>
        <end position="56"/>
    </location>
</feature>
<dbReference type="Ensembl" id="ENSXMAT00000032070.1">
    <property type="protein sequence ID" value="ENSXMAP00000041548.1"/>
    <property type="gene ID" value="ENSXMAG00000027631.1"/>
</dbReference>
<dbReference type="Gene3D" id="3.10.100.10">
    <property type="entry name" value="Mannose-Binding Protein A, subunit A"/>
    <property type="match status" value="1"/>
</dbReference>
<sequence length="126" mass="14824">MLFVKLHSKYQQQYFSYLIHFLVRQKRNGCTFLAILFYHVIHIFINVIVCLCSYLSEDETCLKCAAGWEKRAGSCYYFNTNKSSWTDSRRSCIDHGSDLVKIDNKLIISRFICLYDFVLDYLSGSM</sequence>
<dbReference type="AlphaFoldDB" id="A0A3B5RCL8"/>
<evidence type="ECO:0000256" key="1">
    <source>
        <dbReference type="SAM" id="Phobius"/>
    </source>
</evidence>
<dbReference type="InterPro" id="IPR016187">
    <property type="entry name" value="CTDL_fold"/>
</dbReference>
<reference evidence="3" key="1">
    <citation type="submission" date="2012-01" db="EMBL/GenBank/DDBJ databases">
        <authorList>
            <person name="Walter R."/>
            <person name="Schartl M."/>
            <person name="Warren W."/>
        </authorList>
    </citation>
    <scope>NUCLEOTIDE SEQUENCE [LARGE SCALE GENOMIC DNA]</scope>
    <source>
        <strain evidence="3">JP 163 A</strain>
    </source>
</reference>